<evidence type="ECO:0000313" key="2">
    <source>
        <dbReference type="EMBL" id="UTV28320.1"/>
    </source>
</evidence>
<dbReference type="Proteomes" id="UP001057998">
    <property type="component" value="Chromosome 1"/>
</dbReference>
<dbReference type="EMBL" id="CP101508">
    <property type="protein sequence ID" value="UTV28320.1"/>
    <property type="molecule type" value="Genomic_DNA"/>
</dbReference>
<protein>
    <submittedName>
        <fullName evidence="2">DUF2066 domain-containing protein</fullName>
    </submittedName>
</protein>
<reference evidence="2" key="1">
    <citation type="submission" date="2022-07" db="EMBL/GenBank/DDBJ databases">
        <title>Genome sequencing of Photobacterium atrarenae GJH2-4.</title>
        <authorList>
            <person name="Park S.-J."/>
        </authorList>
    </citation>
    <scope>NUCLEOTIDE SEQUENCE</scope>
    <source>
        <strain evidence="2">GJH2-4</strain>
    </source>
</reference>
<dbReference type="RefSeq" id="WP_255389631.1">
    <property type="nucleotide sequence ID" value="NZ_CP101508.1"/>
</dbReference>
<dbReference type="InterPro" id="IPR018642">
    <property type="entry name" value="DUF2066"/>
</dbReference>
<keyword evidence="3" id="KW-1185">Reference proteome</keyword>
<evidence type="ECO:0000313" key="3">
    <source>
        <dbReference type="Proteomes" id="UP001057998"/>
    </source>
</evidence>
<dbReference type="Pfam" id="PF09839">
    <property type="entry name" value="DUF2066"/>
    <property type="match status" value="1"/>
</dbReference>
<feature type="chain" id="PRO_5045150157" evidence="1">
    <location>
        <begin position="19"/>
        <end position="389"/>
    </location>
</feature>
<gene>
    <name evidence="2" type="ORF">NNL38_03305</name>
</gene>
<proteinExistence type="predicted"/>
<keyword evidence="1" id="KW-0732">Signal</keyword>
<sequence>MLRIALLLCAFLAWPLKAATVTNLYQAEVVLPDTDRASETKAREAALAQVLVKVSGQSAITENEVIQKAMANSRAYVSQFGYGSRDGQQTLSLAFDRGQIRNLLTQANATLWREERPSVLVWLVKDANRNRDIVWDQSGSVLTTQLKRAADQRGVPVMMPIGDFEDITAINIPDLWGGFIQPIAGASARYQPDAVLVVRLRQSGADSAQLGWQLFADSPEQLTSSQTMPAEGRASGTPADALTQMMDQVADRLAAKYAVPLGGAASDAFAIEVANIRTTEDFFALERLLTNLTSVASVNASRLQGDTVTFAVNLLSSETAFYQELGRDQRLSRVVPDMPQPAEAMSPEEKLQVLYAGVEAETTVDPDAVDVSATLMQPRTETNQFYWSP</sequence>
<evidence type="ECO:0000256" key="1">
    <source>
        <dbReference type="SAM" id="SignalP"/>
    </source>
</evidence>
<feature type="signal peptide" evidence="1">
    <location>
        <begin position="1"/>
        <end position="18"/>
    </location>
</feature>
<accession>A0ABY5GGR8</accession>
<name>A0ABY5GGR8_9GAMM</name>
<organism evidence="2 3">
    <name type="scientific">Photobacterium atrarenae</name>
    <dbReference type="NCBI Taxonomy" id="865757"/>
    <lineage>
        <taxon>Bacteria</taxon>
        <taxon>Pseudomonadati</taxon>
        <taxon>Pseudomonadota</taxon>
        <taxon>Gammaproteobacteria</taxon>
        <taxon>Vibrionales</taxon>
        <taxon>Vibrionaceae</taxon>
        <taxon>Photobacterium</taxon>
    </lineage>
</organism>